<evidence type="ECO:0000313" key="3">
    <source>
        <dbReference type="Proteomes" id="UP000650628"/>
    </source>
</evidence>
<dbReference type="Gene3D" id="3.30.450.180">
    <property type="match status" value="1"/>
</dbReference>
<dbReference type="InterPro" id="IPR041413">
    <property type="entry name" value="MLTR_LBD"/>
</dbReference>
<sequence>MSDMRSSLGEFLRARRRVTTVDQVGLPEVGDRRRTPGLRRDEVAMLAGVSTDYYTRLEQGRERHPSDQVLDALAQALLLDLDATDHLYELARGRRSRRSRMGRADHVDSHLLQLVDAWEHTPAFIVNRRWDVLARNTLSAAVCGWLENSDNMMRLVFLNPAAQEFLPTDWEREAYAYAAHLRAMVGAGGDDPFLLELVEELSRGSETFRRLWARHDVHVRTHESIRLHHHDVGDLALHFEGFTINSAPGHVLVVGQAEPGSPSAAGLAKLGWLAVSSR</sequence>
<feature type="domain" description="HTH cro/C1-type" evidence="1">
    <location>
        <begin position="28"/>
        <end position="84"/>
    </location>
</feature>
<dbReference type="InterPro" id="IPR010982">
    <property type="entry name" value="Lambda_DNA-bd_dom_sf"/>
</dbReference>
<reference evidence="2 3" key="1">
    <citation type="submission" date="2021-01" db="EMBL/GenBank/DDBJ databases">
        <title>Whole genome shotgun sequence of Planotetraspora mira NBRC 15435.</title>
        <authorList>
            <person name="Komaki H."/>
            <person name="Tamura T."/>
        </authorList>
    </citation>
    <scope>NUCLEOTIDE SEQUENCE [LARGE SCALE GENOMIC DNA]</scope>
    <source>
        <strain evidence="2 3">NBRC 15435</strain>
    </source>
</reference>
<evidence type="ECO:0000259" key="1">
    <source>
        <dbReference type="SMART" id="SM00530"/>
    </source>
</evidence>
<dbReference type="SMART" id="SM00530">
    <property type="entry name" value="HTH_XRE"/>
    <property type="match status" value="1"/>
</dbReference>
<gene>
    <name evidence="2" type="ORF">Pmi06nite_35750</name>
</gene>
<protein>
    <submittedName>
        <fullName evidence="2">Transcriptional regulator</fullName>
    </submittedName>
</protein>
<dbReference type="PANTHER" id="PTHR35010">
    <property type="entry name" value="BLL4672 PROTEIN-RELATED"/>
    <property type="match status" value="1"/>
</dbReference>
<dbReference type="AlphaFoldDB" id="A0A8J3TPI2"/>
<dbReference type="Pfam" id="PF17765">
    <property type="entry name" value="MLTR_LBD"/>
    <property type="match status" value="1"/>
</dbReference>
<accession>A0A8J3TPI2</accession>
<organism evidence="2 3">
    <name type="scientific">Planotetraspora mira</name>
    <dbReference type="NCBI Taxonomy" id="58121"/>
    <lineage>
        <taxon>Bacteria</taxon>
        <taxon>Bacillati</taxon>
        <taxon>Actinomycetota</taxon>
        <taxon>Actinomycetes</taxon>
        <taxon>Streptosporangiales</taxon>
        <taxon>Streptosporangiaceae</taxon>
        <taxon>Planotetraspora</taxon>
    </lineage>
</organism>
<dbReference type="GO" id="GO:0003677">
    <property type="term" value="F:DNA binding"/>
    <property type="evidence" value="ECO:0007669"/>
    <property type="project" value="InterPro"/>
</dbReference>
<dbReference type="Proteomes" id="UP000650628">
    <property type="component" value="Unassembled WGS sequence"/>
</dbReference>
<comment type="caution">
    <text evidence="2">The sequence shown here is derived from an EMBL/GenBank/DDBJ whole genome shotgun (WGS) entry which is preliminary data.</text>
</comment>
<name>A0A8J3TPI2_9ACTN</name>
<dbReference type="InterPro" id="IPR001387">
    <property type="entry name" value="Cro/C1-type_HTH"/>
</dbReference>
<dbReference type="Pfam" id="PF13560">
    <property type="entry name" value="HTH_31"/>
    <property type="match status" value="1"/>
</dbReference>
<dbReference type="Gene3D" id="1.10.260.40">
    <property type="entry name" value="lambda repressor-like DNA-binding domains"/>
    <property type="match status" value="1"/>
</dbReference>
<dbReference type="PANTHER" id="PTHR35010:SF2">
    <property type="entry name" value="BLL4672 PROTEIN"/>
    <property type="match status" value="1"/>
</dbReference>
<evidence type="ECO:0000313" key="2">
    <source>
        <dbReference type="EMBL" id="GII30133.1"/>
    </source>
</evidence>
<dbReference type="SUPFAM" id="SSF47413">
    <property type="entry name" value="lambda repressor-like DNA-binding domains"/>
    <property type="match status" value="1"/>
</dbReference>
<keyword evidence="3" id="KW-1185">Reference proteome</keyword>
<proteinExistence type="predicted"/>
<dbReference type="CDD" id="cd00093">
    <property type="entry name" value="HTH_XRE"/>
    <property type="match status" value="1"/>
</dbReference>
<dbReference type="EMBL" id="BOOO01000017">
    <property type="protein sequence ID" value="GII30133.1"/>
    <property type="molecule type" value="Genomic_DNA"/>
</dbReference>